<reference evidence="4" key="1">
    <citation type="submission" date="2019-06" db="EMBL/GenBank/DDBJ databases">
        <authorList>
            <person name="Broberg M."/>
        </authorList>
    </citation>
    <scope>NUCLEOTIDE SEQUENCE [LARGE SCALE GENOMIC DNA]</scope>
</reference>
<gene>
    <name evidence="3" type="ORF">CSOL1703_00002679</name>
</gene>
<sequence length="176" mass="19756">MVYIKQLTLTAALVLSAAQSVLAAPAAYNSLARRDETDAEAAPGAKGAKHNSKKDYNGSVVGKTKPVATIMGGVVGRDLEEHEETGYIEFVERSQSEDLAERDFYIDALYERYLDSEDLAERDFDIDALYERYLGADDLVERDFESADLAERDFEVKDLYDYLKAKVTIIEFILIH</sequence>
<feature type="chain" id="PRO_5040229759" evidence="2">
    <location>
        <begin position="24"/>
        <end position="176"/>
    </location>
</feature>
<evidence type="ECO:0000313" key="3">
    <source>
        <dbReference type="EMBL" id="CAH0036452.1"/>
    </source>
</evidence>
<accession>A0A9N9VU77</accession>
<evidence type="ECO:0000256" key="2">
    <source>
        <dbReference type="SAM" id="SignalP"/>
    </source>
</evidence>
<organism evidence="3 4">
    <name type="scientific">Clonostachys solani</name>
    <dbReference type="NCBI Taxonomy" id="160281"/>
    <lineage>
        <taxon>Eukaryota</taxon>
        <taxon>Fungi</taxon>
        <taxon>Dikarya</taxon>
        <taxon>Ascomycota</taxon>
        <taxon>Pezizomycotina</taxon>
        <taxon>Sordariomycetes</taxon>
        <taxon>Hypocreomycetidae</taxon>
        <taxon>Hypocreales</taxon>
        <taxon>Bionectriaceae</taxon>
        <taxon>Clonostachys</taxon>
    </lineage>
</organism>
<keyword evidence="2" id="KW-0732">Signal</keyword>
<feature type="signal peptide" evidence="2">
    <location>
        <begin position="1"/>
        <end position="23"/>
    </location>
</feature>
<keyword evidence="4" id="KW-1185">Reference proteome</keyword>
<dbReference type="Proteomes" id="UP000775872">
    <property type="component" value="Unassembled WGS sequence"/>
</dbReference>
<protein>
    <submittedName>
        <fullName evidence="3">Uncharacterized protein</fullName>
    </submittedName>
</protein>
<feature type="region of interest" description="Disordered" evidence="1">
    <location>
        <begin position="39"/>
        <end position="58"/>
    </location>
</feature>
<comment type="caution">
    <text evidence="3">The sequence shown here is derived from an EMBL/GenBank/DDBJ whole genome shotgun (WGS) entry which is preliminary data.</text>
</comment>
<reference evidence="3 4" key="2">
    <citation type="submission" date="2021-10" db="EMBL/GenBank/DDBJ databases">
        <authorList>
            <person name="Piombo E."/>
        </authorList>
    </citation>
    <scope>NUCLEOTIDE SEQUENCE [LARGE SCALE GENOMIC DNA]</scope>
</reference>
<evidence type="ECO:0000313" key="4">
    <source>
        <dbReference type="Proteomes" id="UP000775872"/>
    </source>
</evidence>
<dbReference type="EMBL" id="CABFOC020000002">
    <property type="protein sequence ID" value="CAH0036452.1"/>
    <property type="molecule type" value="Genomic_DNA"/>
</dbReference>
<name>A0A9N9VU77_9HYPO</name>
<evidence type="ECO:0000256" key="1">
    <source>
        <dbReference type="SAM" id="MobiDB-lite"/>
    </source>
</evidence>
<dbReference type="AlphaFoldDB" id="A0A9N9VU77"/>
<proteinExistence type="predicted"/>